<dbReference type="SUPFAM" id="SSF88697">
    <property type="entry name" value="PUA domain-like"/>
    <property type="match status" value="1"/>
</dbReference>
<feature type="coiled-coil region" evidence="1">
    <location>
        <begin position="302"/>
        <end position="329"/>
    </location>
</feature>
<evidence type="ECO:0000313" key="3">
    <source>
        <dbReference type="Proteomes" id="UP000001950"/>
    </source>
</evidence>
<reference evidence="2 3" key="1">
    <citation type="journal article" date="2005" name="Science">
        <title>Genome of the host-cell transforming parasite Theileria annulata compared with T. parva.</title>
        <authorList>
            <person name="Pain A."/>
            <person name="Renauld H."/>
            <person name="Berriman M."/>
            <person name="Murphy L."/>
            <person name="Yeats C.A."/>
            <person name="Weir W."/>
            <person name="Kerhornou A."/>
            <person name="Aslett M."/>
            <person name="Bishop R."/>
            <person name="Bouchier C."/>
            <person name="Cochet M."/>
            <person name="Coulson R.M.R."/>
            <person name="Cronin A."/>
            <person name="de Villiers E.P."/>
            <person name="Fraser A."/>
            <person name="Fosker N."/>
            <person name="Gardner M."/>
            <person name="Goble A."/>
            <person name="Griffiths-Jones S."/>
            <person name="Harris D.E."/>
            <person name="Katzer F."/>
            <person name="Larke N."/>
            <person name="Lord A."/>
            <person name="Maser P."/>
            <person name="McKellar S."/>
            <person name="Mooney P."/>
            <person name="Morton F."/>
            <person name="Nene V."/>
            <person name="O'Neil S."/>
            <person name="Price C."/>
            <person name="Quail M.A."/>
            <person name="Rabbinowitsch E."/>
            <person name="Rawlings N.D."/>
            <person name="Rutter S."/>
            <person name="Saunders D."/>
            <person name="Seeger K."/>
            <person name="Shah T."/>
            <person name="Squares R."/>
            <person name="Squares S."/>
            <person name="Tivey A."/>
            <person name="Walker A.R."/>
            <person name="Woodward J."/>
            <person name="Dobbelaere D.A.E."/>
            <person name="Langsley G."/>
            <person name="Rajandream M.A."/>
            <person name="McKeever D."/>
            <person name="Shiels B."/>
            <person name="Tait A."/>
            <person name="Barrell B.G."/>
            <person name="Hall N."/>
        </authorList>
    </citation>
    <scope>NUCLEOTIDE SEQUENCE [LARGE SCALE GENOMIC DNA]</scope>
    <source>
        <strain evidence="3">Ankara</strain>
    </source>
</reference>
<name>Q4UD39_THEAN</name>
<dbReference type="eggNOG" id="ENOG502T2FB">
    <property type="taxonomic scope" value="Eukaryota"/>
</dbReference>
<dbReference type="InterPro" id="IPR015947">
    <property type="entry name" value="PUA-like_sf"/>
</dbReference>
<keyword evidence="1" id="KW-0175">Coiled coil</keyword>
<sequence length="419" mass="48225">MCKYKLLLDLMATIIAFNNNSQSYKILNTNSRLICPNNLIFSKHIDDMMFECAIYRDKLTFPSNSNLDSTTRYAQGKEAENLMNKAYEEVQKARAKSELIRSNLNRIKFPIVGRTTKPETKYLQKIYYILEENNRSLNENKLSDSDPEAPKIRTLIQPKNITKVFETPSVYKCVNLFPTLLSTKSPLMPGQQTSMVLDEEHKEFLVNEIRESNIFGIFLAFVSKIDKESQKPEILPNSILCEFVDITNLDNNGVITVKALDRFKIGNVIAISDAVIRAEISLLRDTDMLRNPGMAEENARIIEKLYDRCNLLESEYRKVEGNMDDAQKIDSRMKFGEKISKMIENVDFEKDPNLIYELTAFAGLEFNADTETKIWACNTTDTDQRLIVTVDVLKTKIKYLNDLIRDKTSDIETHKDTQL</sequence>
<dbReference type="GeneID" id="3865137"/>
<dbReference type="Proteomes" id="UP000001950">
    <property type="component" value="Chromosome 3"/>
</dbReference>
<dbReference type="RefSeq" id="XP_954738.1">
    <property type="nucleotide sequence ID" value="XM_949645.1"/>
</dbReference>
<dbReference type="AlphaFoldDB" id="Q4UD39"/>
<organism evidence="2 3">
    <name type="scientific">Theileria annulata</name>
    <dbReference type="NCBI Taxonomy" id="5874"/>
    <lineage>
        <taxon>Eukaryota</taxon>
        <taxon>Sar</taxon>
        <taxon>Alveolata</taxon>
        <taxon>Apicomplexa</taxon>
        <taxon>Aconoidasida</taxon>
        <taxon>Piroplasmida</taxon>
        <taxon>Theileriidae</taxon>
        <taxon>Theileria</taxon>
    </lineage>
</organism>
<dbReference type="InParanoid" id="Q4UD39"/>
<evidence type="ECO:0000313" key="2">
    <source>
        <dbReference type="EMBL" id="CAI75262.1"/>
    </source>
</evidence>
<dbReference type="KEGG" id="tan:TA02680"/>
<dbReference type="OrthoDB" id="347622at2759"/>
<accession>Q4UD39</accession>
<keyword evidence="3" id="KW-1185">Reference proteome</keyword>
<protein>
    <recommendedName>
        <fullName evidence="4">ATP-dependent protease La (LON) domain containing protein</fullName>
    </recommendedName>
</protein>
<gene>
    <name evidence="2" type="ORF">TA02680</name>
</gene>
<dbReference type="VEuPathDB" id="PiroplasmaDB:TA02680"/>
<dbReference type="EMBL" id="CR940352">
    <property type="protein sequence ID" value="CAI75262.1"/>
    <property type="molecule type" value="Genomic_DNA"/>
</dbReference>
<dbReference type="FunCoup" id="Q4UD39">
    <property type="interactions" value="1"/>
</dbReference>
<evidence type="ECO:0000256" key="1">
    <source>
        <dbReference type="SAM" id="Coils"/>
    </source>
</evidence>
<evidence type="ECO:0008006" key="4">
    <source>
        <dbReference type="Google" id="ProtNLM"/>
    </source>
</evidence>
<dbReference type="OMA" id="VCVAMIF"/>
<proteinExistence type="predicted"/>